<proteinExistence type="predicted"/>
<dbReference type="PANTHER" id="PTHR38479">
    <property type="entry name" value="LMO0824 PROTEIN"/>
    <property type="match status" value="1"/>
</dbReference>
<organism evidence="1 2">
    <name type="scientific">Herbidospora solisilvae</name>
    <dbReference type="NCBI Taxonomy" id="2696284"/>
    <lineage>
        <taxon>Bacteria</taxon>
        <taxon>Bacillati</taxon>
        <taxon>Actinomycetota</taxon>
        <taxon>Actinomycetes</taxon>
        <taxon>Streptosporangiales</taxon>
        <taxon>Streptosporangiaceae</taxon>
        <taxon>Herbidospora</taxon>
    </lineage>
</organism>
<dbReference type="RefSeq" id="WP_161477844.1">
    <property type="nucleotide sequence ID" value="NZ_WXEW01000001.1"/>
</dbReference>
<evidence type="ECO:0000313" key="2">
    <source>
        <dbReference type="Proteomes" id="UP000479526"/>
    </source>
</evidence>
<evidence type="ECO:0008006" key="3">
    <source>
        <dbReference type="Google" id="ProtNLM"/>
    </source>
</evidence>
<comment type="caution">
    <text evidence="1">The sequence shown here is derived from an EMBL/GenBank/DDBJ whole genome shotgun (WGS) entry which is preliminary data.</text>
</comment>
<dbReference type="InterPro" id="IPR009351">
    <property type="entry name" value="AlkZ-like"/>
</dbReference>
<sequence length="371" mass="40633">MPITTRALNRALLARQGLLERMRLPLPDVAERIGALQMQYWPALGPALWSRAHELAPESPWHAHSTGDLVTGTLLRGTIHTVTPADYPAYAAVSAASKVGAFRAGPEPEIGELLDLVREMGATPRPAAELVAAIDEWVVAHPGVLSDREIELQRLYRWTSVMMRVGFIRVPAEGTWSKRTPVLFALGPAKEFPPLREALDFVVRRHLRAFGPAAAEDVASWIAWNITPVRAALEAMPDLVTFTDEDGRTLYDLPGAPRPGEDAEAPVRLLPWFDSTLLAYAPGRRTRILPDAHRDHVYVKANGQLKPSFLVDGRVAGLWTMTTAKGGAVTLVLTPLEQVPILAKAELVAEAKRLLEFAHPAATSHEVVFRG</sequence>
<evidence type="ECO:0000313" key="1">
    <source>
        <dbReference type="EMBL" id="NAS20323.1"/>
    </source>
</evidence>
<protein>
    <recommendedName>
        <fullName evidence="3">Winged helix DNA-binding domain-containing protein</fullName>
    </recommendedName>
</protein>
<dbReference type="Proteomes" id="UP000479526">
    <property type="component" value="Unassembled WGS sequence"/>
</dbReference>
<gene>
    <name evidence="1" type="ORF">GT755_01335</name>
</gene>
<reference evidence="1 2" key="1">
    <citation type="submission" date="2020-01" db="EMBL/GenBank/DDBJ databases">
        <title>Herbidospora sp. NEAU-GS84 nov., a novel actinomycete isolated from soil.</title>
        <authorList>
            <person name="Han L."/>
        </authorList>
    </citation>
    <scope>NUCLEOTIDE SEQUENCE [LARGE SCALE GENOMIC DNA]</scope>
    <source>
        <strain evidence="1 2">NEAU-GS84</strain>
    </source>
</reference>
<name>A0A7C9JB92_9ACTN</name>
<dbReference type="PANTHER" id="PTHR38479:SF2">
    <property type="entry name" value="WINGED HELIX DNA-BINDING DOMAIN-CONTAINING PROTEIN"/>
    <property type="match status" value="1"/>
</dbReference>
<dbReference type="AlphaFoldDB" id="A0A7C9JB92"/>
<keyword evidence="2" id="KW-1185">Reference proteome</keyword>
<accession>A0A7C9JB92</accession>
<dbReference type="Pfam" id="PF06224">
    <property type="entry name" value="AlkZ-like"/>
    <property type="match status" value="1"/>
</dbReference>
<dbReference type="EMBL" id="WXEW01000001">
    <property type="protein sequence ID" value="NAS20323.1"/>
    <property type="molecule type" value="Genomic_DNA"/>
</dbReference>